<comment type="catalytic activity">
    <reaction evidence="11 12">
        <text>GTP + AH2 + S-adenosyl-L-methionine = (8S)-3',8-cyclo-7,8-dihydroguanosine 5'-triphosphate + 5'-deoxyadenosine + L-methionine + A + H(+)</text>
        <dbReference type="Rhea" id="RHEA:49576"/>
        <dbReference type="ChEBI" id="CHEBI:13193"/>
        <dbReference type="ChEBI" id="CHEBI:15378"/>
        <dbReference type="ChEBI" id="CHEBI:17319"/>
        <dbReference type="ChEBI" id="CHEBI:17499"/>
        <dbReference type="ChEBI" id="CHEBI:37565"/>
        <dbReference type="ChEBI" id="CHEBI:57844"/>
        <dbReference type="ChEBI" id="CHEBI:59789"/>
        <dbReference type="ChEBI" id="CHEBI:131766"/>
        <dbReference type="EC" id="4.1.99.22"/>
    </reaction>
</comment>
<feature type="binding site" evidence="12">
    <location>
        <position position="252"/>
    </location>
    <ligand>
        <name>[4Fe-4S] cluster</name>
        <dbReference type="ChEBI" id="CHEBI:49883"/>
        <label>2</label>
        <note>4Fe-4S-substrate</note>
    </ligand>
</feature>
<reference evidence="14 15" key="1">
    <citation type="submission" date="2018-05" db="EMBL/GenBank/DDBJ databases">
        <title>Genome comparison of Eubacterium sp.</title>
        <authorList>
            <person name="Feng Y."/>
            <person name="Sanchez-Andrea I."/>
            <person name="Stams A.J.M."/>
            <person name="De Vos W.M."/>
        </authorList>
    </citation>
    <scope>NUCLEOTIDE SEQUENCE [LARGE SCALE GENOMIC DNA]</scope>
    <source>
        <strain evidence="14 15">YI</strain>
    </source>
</reference>
<feature type="binding site" evidence="12">
    <location>
        <begin position="254"/>
        <end position="256"/>
    </location>
    <ligand>
        <name>GTP</name>
        <dbReference type="ChEBI" id="CHEBI:37565"/>
    </ligand>
</feature>
<dbReference type="HAMAP" id="MF_01225_B">
    <property type="entry name" value="MoaA_B"/>
    <property type="match status" value="1"/>
</dbReference>
<dbReference type="GO" id="GO:0046872">
    <property type="term" value="F:metal ion binding"/>
    <property type="evidence" value="ECO:0007669"/>
    <property type="project" value="UniProtKB-KW"/>
</dbReference>
<feature type="binding site" evidence="12">
    <location>
        <position position="118"/>
    </location>
    <ligand>
        <name>S-adenosyl-L-methionine</name>
        <dbReference type="ChEBI" id="CHEBI:59789"/>
    </ligand>
</feature>
<evidence type="ECO:0000256" key="5">
    <source>
        <dbReference type="ARBA" id="ARBA00022741"/>
    </source>
</evidence>
<dbReference type="InterPro" id="IPR000385">
    <property type="entry name" value="MoaA_NifB_PqqE_Fe-S-bd_CS"/>
</dbReference>
<dbReference type="NCBIfam" id="TIGR02666">
    <property type="entry name" value="moaA"/>
    <property type="match status" value="1"/>
</dbReference>
<dbReference type="CDD" id="cd01335">
    <property type="entry name" value="Radical_SAM"/>
    <property type="match status" value="1"/>
</dbReference>
<feature type="binding site" evidence="12">
    <location>
        <position position="20"/>
    </location>
    <ligand>
        <name>[4Fe-4S] cluster</name>
        <dbReference type="ChEBI" id="CHEBI:49883"/>
        <label>1</label>
        <note>4Fe-4S-S-AdoMet</note>
    </ligand>
</feature>
<feature type="binding site" evidence="12">
    <location>
        <position position="155"/>
    </location>
    <ligand>
        <name>GTP</name>
        <dbReference type="ChEBI" id="CHEBI:37565"/>
    </ligand>
</feature>
<dbReference type="InterPro" id="IPR006638">
    <property type="entry name" value="Elp3/MiaA/NifB-like_rSAM"/>
</dbReference>
<sequence length="318" mass="35010">MRDHFGRKVNYMRISITDLCNLRCVYCMPEAGVPKRRHATNLTFEAIEALVRAGAEMGIDKIRLTGGEPLVRRGVLELVEKIGAIPGIRDFAMTTNGILLPAMARDLKRAGLDRVNISLDTFEPEKYAKITRCGRLEDALAGIEAARAAGLTPIKLNTVLIKGFNDDEIEAFVDYTKDHAVDVRFIELMPLGQGADYAFGQYLSGDAVLERAPALTPVVAAPGAPARLFELPGARGRVGLINPISHRFCADCNRIRVTADGKLKPCLHSDEELDVAALHQAGKSYREILEMAVTAKPERHHIDERETIKKRNMNEIGG</sequence>
<evidence type="ECO:0000256" key="10">
    <source>
        <dbReference type="ARBA" id="ARBA00023239"/>
    </source>
</evidence>
<evidence type="ECO:0000256" key="7">
    <source>
        <dbReference type="ARBA" id="ARBA00023014"/>
    </source>
</evidence>
<keyword evidence="15" id="KW-1185">Reference proteome</keyword>
<dbReference type="SFLD" id="SFLDS00029">
    <property type="entry name" value="Radical_SAM"/>
    <property type="match status" value="1"/>
</dbReference>
<feature type="binding site" evidence="12">
    <location>
        <position position="189"/>
    </location>
    <ligand>
        <name>S-adenosyl-L-methionine</name>
        <dbReference type="ChEBI" id="CHEBI:59789"/>
    </ligand>
</feature>
<feature type="binding site" evidence="12">
    <location>
        <position position="94"/>
    </location>
    <ligand>
        <name>GTP</name>
        <dbReference type="ChEBI" id="CHEBI:37565"/>
    </ligand>
</feature>
<feature type="binding site" evidence="12">
    <location>
        <position position="27"/>
    </location>
    <ligand>
        <name>[4Fe-4S] cluster</name>
        <dbReference type="ChEBI" id="CHEBI:49883"/>
        <label>1</label>
        <note>4Fe-4S-S-AdoMet</note>
    </ligand>
</feature>
<dbReference type="SFLD" id="SFLDG01067">
    <property type="entry name" value="SPASM/twitch_domain_containing"/>
    <property type="match status" value="1"/>
</dbReference>
<evidence type="ECO:0000259" key="13">
    <source>
        <dbReference type="PROSITE" id="PS51918"/>
    </source>
</evidence>
<dbReference type="RefSeq" id="WP_074616224.1">
    <property type="nucleotide sequence ID" value="NZ_CP029487.1"/>
</dbReference>
<dbReference type="GO" id="GO:0006777">
    <property type="term" value="P:Mo-molybdopterin cofactor biosynthetic process"/>
    <property type="evidence" value="ECO:0007669"/>
    <property type="project" value="UniProtKB-UniRule"/>
</dbReference>
<keyword evidence="8 12" id="KW-0342">GTP-binding</keyword>
<feature type="binding site" evidence="12">
    <location>
        <position position="249"/>
    </location>
    <ligand>
        <name>[4Fe-4S] cluster</name>
        <dbReference type="ChEBI" id="CHEBI:49883"/>
        <label>2</label>
        <note>4Fe-4S-substrate</note>
    </ligand>
</feature>
<keyword evidence="6 12" id="KW-0408">Iron</keyword>
<feature type="domain" description="Radical SAM core" evidence="13">
    <location>
        <begin position="4"/>
        <end position="235"/>
    </location>
</feature>
<dbReference type="GO" id="GO:0061798">
    <property type="term" value="F:GTP 3',8'-cyclase activity"/>
    <property type="evidence" value="ECO:0007669"/>
    <property type="project" value="UniProtKB-UniRule"/>
</dbReference>
<dbReference type="Pfam" id="PF04055">
    <property type="entry name" value="Radical_SAM"/>
    <property type="match status" value="1"/>
</dbReference>
<evidence type="ECO:0000256" key="8">
    <source>
        <dbReference type="ARBA" id="ARBA00023134"/>
    </source>
</evidence>
<dbReference type="KEGG" id="emt:CPZ25_000545"/>
<dbReference type="GO" id="GO:1904047">
    <property type="term" value="F:S-adenosyl-L-methionine binding"/>
    <property type="evidence" value="ECO:0007669"/>
    <property type="project" value="UniProtKB-UniRule"/>
</dbReference>
<evidence type="ECO:0000256" key="1">
    <source>
        <dbReference type="ARBA" id="ARBA00012167"/>
    </source>
</evidence>
<feature type="binding site" evidence="12">
    <location>
        <position position="13"/>
    </location>
    <ligand>
        <name>GTP</name>
        <dbReference type="ChEBI" id="CHEBI:37565"/>
    </ligand>
</feature>
<dbReference type="EC" id="4.1.99.22" evidence="1 12"/>
<feature type="binding site" evidence="12">
    <location>
        <position position="24"/>
    </location>
    <ligand>
        <name>[4Fe-4S] cluster</name>
        <dbReference type="ChEBI" id="CHEBI:49883"/>
        <label>1</label>
        <note>4Fe-4S-S-AdoMet</note>
    </ligand>
</feature>
<dbReference type="UniPathway" id="UPA00344"/>
<dbReference type="InterPro" id="IPR013483">
    <property type="entry name" value="MoaA"/>
</dbReference>
<name>A0A4P9C3M2_EUBML</name>
<dbReference type="InterPro" id="IPR058240">
    <property type="entry name" value="rSAM_sf"/>
</dbReference>
<evidence type="ECO:0000256" key="2">
    <source>
        <dbReference type="ARBA" id="ARBA00022485"/>
    </source>
</evidence>
<dbReference type="SUPFAM" id="SSF102114">
    <property type="entry name" value="Radical SAM enzymes"/>
    <property type="match status" value="1"/>
</dbReference>
<keyword evidence="2 12" id="KW-0004">4Fe-4S</keyword>
<evidence type="ECO:0000256" key="4">
    <source>
        <dbReference type="ARBA" id="ARBA00022723"/>
    </source>
</evidence>
<dbReference type="SFLD" id="SFLDG01383">
    <property type="entry name" value="cyclic_pyranopterin_phosphate"/>
    <property type="match status" value="1"/>
</dbReference>
<dbReference type="GO" id="GO:0061799">
    <property type="term" value="F:cyclic pyranopterin monophosphate synthase activity"/>
    <property type="evidence" value="ECO:0007669"/>
    <property type="project" value="TreeGrafter"/>
</dbReference>
<keyword evidence="7 12" id="KW-0411">Iron-sulfur</keyword>
<dbReference type="Pfam" id="PF06463">
    <property type="entry name" value="Mob_synth_C"/>
    <property type="match status" value="1"/>
</dbReference>
<dbReference type="AlphaFoldDB" id="A0A4P9C3M2"/>
<proteinExistence type="inferred from homology"/>
<dbReference type="SMART" id="SM00729">
    <property type="entry name" value="Elp3"/>
    <property type="match status" value="1"/>
</dbReference>
<comment type="function">
    <text evidence="12">Catalyzes the cyclization of GTP to (8S)-3',8-cyclo-7,8-dihydroguanosine 5'-triphosphate.</text>
</comment>
<organism evidence="14 15">
    <name type="scientific">Eubacterium maltosivorans</name>
    <dbReference type="NCBI Taxonomy" id="2041044"/>
    <lineage>
        <taxon>Bacteria</taxon>
        <taxon>Bacillati</taxon>
        <taxon>Bacillota</taxon>
        <taxon>Clostridia</taxon>
        <taxon>Eubacteriales</taxon>
        <taxon>Eubacteriaceae</taxon>
        <taxon>Eubacterium</taxon>
    </lineage>
</organism>
<evidence type="ECO:0000256" key="9">
    <source>
        <dbReference type="ARBA" id="ARBA00023150"/>
    </source>
</evidence>
<dbReference type="InterPro" id="IPR010505">
    <property type="entry name" value="MoaA_twitch"/>
</dbReference>
<accession>A0A4P9C3M2</accession>
<comment type="subunit">
    <text evidence="12">Monomer and homodimer.</text>
</comment>
<dbReference type="Gene3D" id="3.20.20.70">
    <property type="entry name" value="Aldolase class I"/>
    <property type="match status" value="1"/>
</dbReference>
<comment type="pathway">
    <text evidence="12">Cofactor biosynthesis; molybdopterin biosynthesis.</text>
</comment>
<evidence type="ECO:0000256" key="3">
    <source>
        <dbReference type="ARBA" id="ARBA00022691"/>
    </source>
</evidence>
<feature type="binding site" evidence="12">
    <location>
        <position position="266"/>
    </location>
    <ligand>
        <name>[4Fe-4S] cluster</name>
        <dbReference type="ChEBI" id="CHEBI:49883"/>
        <label>2</label>
        <note>4Fe-4S-substrate</note>
    </ligand>
</feature>
<keyword evidence="5 12" id="KW-0547">Nucleotide-binding</keyword>
<dbReference type="GO" id="GO:0005525">
    <property type="term" value="F:GTP binding"/>
    <property type="evidence" value="ECO:0007669"/>
    <property type="project" value="UniProtKB-UniRule"/>
</dbReference>
<dbReference type="PROSITE" id="PS51918">
    <property type="entry name" value="RADICAL_SAM"/>
    <property type="match status" value="1"/>
</dbReference>
<keyword evidence="3 12" id="KW-0949">S-adenosyl-L-methionine</keyword>
<dbReference type="InterPro" id="IPR013785">
    <property type="entry name" value="Aldolase_TIM"/>
</dbReference>
<dbReference type="InterPro" id="IPR050105">
    <property type="entry name" value="MoCo_biosynth_MoaA/MoaC"/>
</dbReference>
<keyword evidence="10 12" id="KW-0456">Lyase</keyword>
<protein>
    <recommendedName>
        <fullName evidence="1 12">GTP 3',8-cyclase</fullName>
        <ecNumber evidence="1 12">4.1.99.22</ecNumber>
    </recommendedName>
    <alternativeName>
        <fullName evidence="12">Molybdenum cofactor biosynthesis protein A</fullName>
    </alternativeName>
</protein>
<comment type="cofactor">
    <cofactor evidence="12">
        <name>[4Fe-4S] cluster</name>
        <dbReference type="ChEBI" id="CHEBI:49883"/>
    </cofactor>
    <text evidence="12">Binds 2 [4Fe-4S] clusters. Binds 1 [4Fe-4S] cluster coordinated with 3 cysteines and an exchangeable S-adenosyl-L-methionine and 1 [4Fe-4S] cluster coordinated with 3 cysteines and the GTP-derived substrate.</text>
</comment>
<feature type="binding site" evidence="12">
    <location>
        <position position="63"/>
    </location>
    <ligand>
        <name>GTP</name>
        <dbReference type="ChEBI" id="CHEBI:37565"/>
    </ligand>
</feature>
<dbReference type="NCBIfam" id="NF001199">
    <property type="entry name" value="PRK00164.2-1"/>
    <property type="match status" value="1"/>
</dbReference>
<dbReference type="Proteomes" id="UP000218387">
    <property type="component" value="Chromosome"/>
</dbReference>
<dbReference type="InterPro" id="IPR007197">
    <property type="entry name" value="rSAM"/>
</dbReference>
<dbReference type="PROSITE" id="PS01305">
    <property type="entry name" value="MOAA_NIFB_PQQE"/>
    <property type="match status" value="1"/>
</dbReference>
<dbReference type="GO" id="GO:0051539">
    <property type="term" value="F:4 iron, 4 sulfur cluster binding"/>
    <property type="evidence" value="ECO:0007669"/>
    <property type="project" value="UniProtKB-UniRule"/>
</dbReference>
<evidence type="ECO:0000313" key="14">
    <source>
        <dbReference type="EMBL" id="QCT69853.1"/>
    </source>
</evidence>
<dbReference type="CDD" id="cd21117">
    <property type="entry name" value="Twitch_MoaA"/>
    <property type="match status" value="1"/>
</dbReference>
<dbReference type="SFLD" id="SFLDG01386">
    <property type="entry name" value="main_SPASM_domain-containing"/>
    <property type="match status" value="1"/>
</dbReference>
<evidence type="ECO:0000256" key="6">
    <source>
        <dbReference type="ARBA" id="ARBA00023004"/>
    </source>
</evidence>
<comment type="similarity">
    <text evidence="12">Belongs to the radical SAM superfamily. MoaA family.</text>
</comment>
<dbReference type="InterPro" id="IPR040064">
    <property type="entry name" value="MoaA-like"/>
</dbReference>
<gene>
    <name evidence="12 14" type="primary">moaA</name>
    <name evidence="14" type="ORF">CPZ25_000545</name>
</gene>
<evidence type="ECO:0000313" key="15">
    <source>
        <dbReference type="Proteomes" id="UP000218387"/>
    </source>
</evidence>
<dbReference type="PANTHER" id="PTHR22960">
    <property type="entry name" value="MOLYBDOPTERIN COFACTOR SYNTHESIS PROTEIN A"/>
    <property type="match status" value="1"/>
</dbReference>
<feature type="binding site" evidence="12">
    <location>
        <position position="67"/>
    </location>
    <ligand>
        <name>S-adenosyl-L-methionine</name>
        <dbReference type="ChEBI" id="CHEBI:59789"/>
    </ligand>
</feature>
<evidence type="ECO:0000256" key="12">
    <source>
        <dbReference type="HAMAP-Rule" id="MF_01225"/>
    </source>
</evidence>
<keyword evidence="4 12" id="KW-0479">Metal-binding</keyword>
<dbReference type="PANTHER" id="PTHR22960:SF0">
    <property type="entry name" value="MOLYBDENUM COFACTOR BIOSYNTHESIS PROTEIN 1"/>
    <property type="match status" value="1"/>
</dbReference>
<evidence type="ECO:0000256" key="11">
    <source>
        <dbReference type="ARBA" id="ARBA00048697"/>
    </source>
</evidence>
<keyword evidence="9 12" id="KW-0501">Molybdenum cofactor biosynthesis</keyword>
<feature type="binding site" evidence="12">
    <location>
        <position position="26"/>
    </location>
    <ligand>
        <name>S-adenosyl-L-methionine</name>
        <dbReference type="ChEBI" id="CHEBI:59789"/>
    </ligand>
</feature>
<dbReference type="EMBL" id="CP029487">
    <property type="protein sequence ID" value="QCT69853.1"/>
    <property type="molecule type" value="Genomic_DNA"/>
</dbReference>